<evidence type="ECO:0000256" key="4">
    <source>
        <dbReference type="ARBA" id="ARBA00022679"/>
    </source>
</evidence>
<evidence type="ECO:0000256" key="6">
    <source>
        <dbReference type="ARBA" id="ARBA00022705"/>
    </source>
</evidence>
<sequence>MAITTEEGSMNVDFKLGDPALMPFFYKHMLPYKPLFLWLNQDQIPSKLFTHRELALTLQNDVYLRYQSFNTSEEFKKSIRDYCPSRFEIGPQYTARPRDRKTLAAGALQPQRRELVFDIDMTDYDEIRTCCSDKKICKKCWGFIAAAVKVLDHTLRETFGFKHLMWVYSGRRGIHCWISDQKALDLNDDQRRNLVNFLEVIKGGSQQSKKVSVRGKDGNDAPHPYLQETITTLSQLFPRLILYEQDCFREEKGWELLLELLPGDRGKSFLAYVLWLVLMRAIAVNSVLRTKWGTDPGRSSHDKWNDLTAILHKNIDTPLGNKIKHAIEDIILQYTYPRIDSEVSKHRNHLLKSPFVVHPGTGRICVPINPSMIDEFDPETVPTVNLLHSEFNQYQARKKEEGAESAGRRMEGGQSTARLGSSANIREDYEHTSLAPYVDMFEKHISAIMRDNRNAKKGMFVTTSPG</sequence>
<keyword evidence="4 10" id="KW-0808">Transferase</keyword>
<gene>
    <name evidence="12" type="ORF">L198_03033</name>
</gene>
<name>A0A1E3JKR2_9TREE</name>
<proteinExistence type="inferred from homology"/>
<evidence type="ECO:0000256" key="7">
    <source>
        <dbReference type="ARBA" id="ARBA00022723"/>
    </source>
</evidence>
<accession>A0A1E3JKR2</accession>
<dbReference type="RefSeq" id="XP_019032899.1">
    <property type="nucleotide sequence ID" value="XM_019175167.1"/>
</dbReference>
<keyword evidence="5" id="KW-0548">Nucleotidyltransferase</keyword>
<evidence type="ECO:0000256" key="11">
    <source>
        <dbReference type="SAM" id="MobiDB-lite"/>
    </source>
</evidence>
<evidence type="ECO:0000256" key="9">
    <source>
        <dbReference type="ARBA" id="ARBA00023163"/>
    </source>
</evidence>
<evidence type="ECO:0000256" key="8">
    <source>
        <dbReference type="ARBA" id="ARBA00022833"/>
    </source>
</evidence>
<dbReference type="Gene3D" id="3.90.920.10">
    <property type="entry name" value="DNA primase, PRIM domain"/>
    <property type="match status" value="1"/>
</dbReference>
<dbReference type="GO" id="GO:0006269">
    <property type="term" value="P:DNA replication, synthesis of primer"/>
    <property type="evidence" value="ECO:0007669"/>
    <property type="project" value="UniProtKB-KW"/>
</dbReference>
<dbReference type="EMBL" id="AWGH01000007">
    <property type="protein sequence ID" value="ODO00707.1"/>
    <property type="molecule type" value="Genomic_DNA"/>
</dbReference>
<dbReference type="GO" id="GO:0046872">
    <property type="term" value="F:metal ion binding"/>
    <property type="evidence" value="ECO:0007669"/>
    <property type="project" value="UniProtKB-KW"/>
</dbReference>
<evidence type="ECO:0000256" key="1">
    <source>
        <dbReference type="ARBA" id="ARBA00009762"/>
    </source>
</evidence>
<dbReference type="EC" id="2.7.7.-" evidence="10"/>
<dbReference type="SUPFAM" id="SSF56747">
    <property type="entry name" value="Prim-pol domain"/>
    <property type="match status" value="1"/>
</dbReference>
<dbReference type="GO" id="GO:0005658">
    <property type="term" value="C:alpha DNA polymerase:primase complex"/>
    <property type="evidence" value="ECO:0007669"/>
    <property type="project" value="UniProtKB-ARBA"/>
</dbReference>
<organism evidence="12 13">
    <name type="scientific">Cryptococcus wingfieldii CBS 7118</name>
    <dbReference type="NCBI Taxonomy" id="1295528"/>
    <lineage>
        <taxon>Eukaryota</taxon>
        <taxon>Fungi</taxon>
        <taxon>Dikarya</taxon>
        <taxon>Basidiomycota</taxon>
        <taxon>Agaricomycotina</taxon>
        <taxon>Tremellomycetes</taxon>
        <taxon>Tremellales</taxon>
        <taxon>Cryptococcaceae</taxon>
        <taxon>Cryptococcus</taxon>
    </lineage>
</organism>
<keyword evidence="9" id="KW-0804">Transcription</keyword>
<keyword evidence="8" id="KW-0862">Zinc</keyword>
<dbReference type="InterPro" id="IPR014052">
    <property type="entry name" value="DNA_primase_ssu_euk/arc"/>
</dbReference>
<dbReference type="OrthoDB" id="19606at2759"/>
<feature type="region of interest" description="Disordered" evidence="11">
    <location>
        <begin position="398"/>
        <end position="424"/>
    </location>
</feature>
<comment type="caution">
    <text evidence="12">The sequence shown here is derived from an EMBL/GenBank/DDBJ whole genome shotgun (WGS) entry which is preliminary data.</text>
</comment>
<dbReference type="CDD" id="cd04860">
    <property type="entry name" value="AE_Prim_S"/>
    <property type="match status" value="1"/>
</dbReference>
<dbReference type="Pfam" id="PF01896">
    <property type="entry name" value="DNA_primase_S"/>
    <property type="match status" value="1"/>
</dbReference>
<dbReference type="InterPro" id="IPR002755">
    <property type="entry name" value="DNA_primase_S"/>
</dbReference>
<feature type="compositionally biased region" description="Polar residues" evidence="11">
    <location>
        <begin position="413"/>
        <end position="424"/>
    </location>
</feature>
<evidence type="ECO:0000313" key="12">
    <source>
        <dbReference type="EMBL" id="ODO00707.1"/>
    </source>
</evidence>
<evidence type="ECO:0000256" key="5">
    <source>
        <dbReference type="ARBA" id="ARBA00022695"/>
    </source>
</evidence>
<keyword evidence="3 10" id="KW-0639">Primosome</keyword>
<evidence type="ECO:0000256" key="3">
    <source>
        <dbReference type="ARBA" id="ARBA00022515"/>
    </source>
</evidence>
<dbReference type="AlphaFoldDB" id="A0A1E3JKR2"/>
<evidence type="ECO:0000256" key="10">
    <source>
        <dbReference type="RuleBase" id="RU003514"/>
    </source>
</evidence>
<reference evidence="12 13" key="1">
    <citation type="submission" date="2016-06" db="EMBL/GenBank/DDBJ databases">
        <title>Evolution of pathogenesis and genome organization in the Tremellales.</title>
        <authorList>
            <person name="Cuomo C."/>
            <person name="Litvintseva A."/>
            <person name="Heitman J."/>
            <person name="Chen Y."/>
            <person name="Sun S."/>
            <person name="Springer D."/>
            <person name="Dromer F."/>
            <person name="Young S."/>
            <person name="Zeng Q."/>
            <person name="Chapman S."/>
            <person name="Gujja S."/>
            <person name="Saif S."/>
            <person name="Birren B."/>
        </authorList>
    </citation>
    <scope>NUCLEOTIDE SEQUENCE [LARGE SCALE GENOMIC DNA]</scope>
    <source>
        <strain evidence="12 13">CBS 7118</strain>
    </source>
</reference>
<dbReference type="GO" id="GO:0003899">
    <property type="term" value="F:DNA-directed RNA polymerase activity"/>
    <property type="evidence" value="ECO:0007669"/>
    <property type="project" value="InterPro"/>
</dbReference>
<keyword evidence="2 10" id="KW-0240">DNA-directed RNA polymerase</keyword>
<evidence type="ECO:0000256" key="2">
    <source>
        <dbReference type="ARBA" id="ARBA00022478"/>
    </source>
</evidence>
<comment type="similarity">
    <text evidence="1 10">Belongs to the eukaryotic-type primase small subunit family.</text>
</comment>
<dbReference type="NCBIfam" id="TIGR00335">
    <property type="entry name" value="primase_sml"/>
    <property type="match status" value="1"/>
</dbReference>
<evidence type="ECO:0000313" key="13">
    <source>
        <dbReference type="Proteomes" id="UP000094819"/>
    </source>
</evidence>
<dbReference type="GeneID" id="30192246"/>
<keyword evidence="13" id="KW-1185">Reference proteome</keyword>
<feature type="compositionally biased region" description="Basic and acidic residues" evidence="11">
    <location>
        <begin position="398"/>
        <end position="411"/>
    </location>
</feature>
<dbReference type="Proteomes" id="UP000094819">
    <property type="component" value="Unassembled WGS sequence"/>
</dbReference>
<protein>
    <recommendedName>
        <fullName evidence="10">DNA primase</fullName>
        <ecNumber evidence="10">2.7.7.-</ecNumber>
    </recommendedName>
</protein>
<dbReference type="PANTHER" id="PTHR10536">
    <property type="entry name" value="DNA PRIMASE SMALL SUBUNIT"/>
    <property type="match status" value="1"/>
</dbReference>
<keyword evidence="7" id="KW-0479">Metal-binding</keyword>
<dbReference type="FunFam" id="3.90.920.10:FF:000003">
    <property type="entry name" value="DNA primase"/>
    <property type="match status" value="1"/>
</dbReference>
<keyword evidence="6 10" id="KW-0235">DNA replication</keyword>